<organism evidence="2 3">
    <name type="scientific">Streptomyces himalayensis subsp. himalayensis</name>
    <dbReference type="NCBI Taxonomy" id="2756131"/>
    <lineage>
        <taxon>Bacteria</taxon>
        <taxon>Bacillati</taxon>
        <taxon>Actinomycetota</taxon>
        <taxon>Actinomycetes</taxon>
        <taxon>Kitasatosporales</taxon>
        <taxon>Streptomycetaceae</taxon>
        <taxon>Streptomyces</taxon>
        <taxon>Streptomyces himalayensis</taxon>
    </lineage>
</organism>
<dbReference type="PANTHER" id="PTHR33164">
    <property type="entry name" value="TRANSCRIPTIONAL REGULATOR, MARR FAMILY"/>
    <property type="match status" value="1"/>
</dbReference>
<dbReference type="GO" id="GO:0006950">
    <property type="term" value="P:response to stress"/>
    <property type="evidence" value="ECO:0007669"/>
    <property type="project" value="TreeGrafter"/>
</dbReference>
<evidence type="ECO:0000313" key="2">
    <source>
        <dbReference type="EMBL" id="MBA2949683.1"/>
    </source>
</evidence>
<reference evidence="2 3" key="1">
    <citation type="submission" date="2020-07" db="EMBL/GenBank/DDBJ databases">
        <title>Streptomyces isolated from Indian soil.</title>
        <authorList>
            <person name="Mandal S."/>
            <person name="Maiti P.K."/>
        </authorList>
    </citation>
    <scope>NUCLEOTIDE SEQUENCE [LARGE SCALE GENOMIC DNA]</scope>
    <source>
        <strain evidence="2 3">PSKA28</strain>
    </source>
</reference>
<dbReference type="PANTHER" id="PTHR33164:SF99">
    <property type="entry name" value="MARR FAMILY REGULATORY PROTEIN"/>
    <property type="match status" value="1"/>
</dbReference>
<dbReference type="SUPFAM" id="SSF46785">
    <property type="entry name" value="Winged helix' DNA-binding domain"/>
    <property type="match status" value="1"/>
</dbReference>
<sequence length="154" mass="16946">MNESKWLNQSEQQAWLTYVTASTLLNRVLDQQLRTDAGLSHVQYGILARLAAAPDGSMRMLALAETLAVTKSGLTYQIVQLEKEGLVSRGACATDDRGVIATITPLGMELMRRAAPGHVSLVRELVIDALTPQQLDVLAEGFAEIQRRIVERKM</sequence>
<dbReference type="RefSeq" id="WP_181660606.1">
    <property type="nucleotide sequence ID" value="NZ_JACEHE010000020.1"/>
</dbReference>
<evidence type="ECO:0000259" key="1">
    <source>
        <dbReference type="PROSITE" id="PS50995"/>
    </source>
</evidence>
<dbReference type="InterPro" id="IPR039422">
    <property type="entry name" value="MarR/SlyA-like"/>
</dbReference>
<dbReference type="Proteomes" id="UP000545761">
    <property type="component" value="Unassembled WGS sequence"/>
</dbReference>
<dbReference type="GO" id="GO:0003700">
    <property type="term" value="F:DNA-binding transcription factor activity"/>
    <property type="evidence" value="ECO:0007669"/>
    <property type="project" value="InterPro"/>
</dbReference>
<feature type="domain" description="HTH marR-type" evidence="1">
    <location>
        <begin position="1"/>
        <end position="147"/>
    </location>
</feature>
<dbReference type="InterPro" id="IPR000835">
    <property type="entry name" value="HTH_MarR-typ"/>
</dbReference>
<dbReference type="SMART" id="SM00347">
    <property type="entry name" value="HTH_MARR"/>
    <property type="match status" value="1"/>
</dbReference>
<name>A0A7W0IBQ9_9ACTN</name>
<dbReference type="InterPro" id="IPR036388">
    <property type="entry name" value="WH-like_DNA-bd_sf"/>
</dbReference>
<dbReference type="EMBL" id="JACEHE010000020">
    <property type="protein sequence ID" value="MBA2949683.1"/>
    <property type="molecule type" value="Genomic_DNA"/>
</dbReference>
<accession>A0A7W0IBQ9</accession>
<dbReference type="Gene3D" id="1.10.10.10">
    <property type="entry name" value="Winged helix-like DNA-binding domain superfamily/Winged helix DNA-binding domain"/>
    <property type="match status" value="1"/>
</dbReference>
<proteinExistence type="predicted"/>
<comment type="caution">
    <text evidence="2">The sequence shown here is derived from an EMBL/GenBank/DDBJ whole genome shotgun (WGS) entry which is preliminary data.</text>
</comment>
<dbReference type="Pfam" id="PF12802">
    <property type="entry name" value="MarR_2"/>
    <property type="match status" value="1"/>
</dbReference>
<gene>
    <name evidence="2" type="ORF">H1D24_28685</name>
</gene>
<dbReference type="PROSITE" id="PS50995">
    <property type="entry name" value="HTH_MARR_2"/>
    <property type="match status" value="1"/>
</dbReference>
<dbReference type="InterPro" id="IPR036390">
    <property type="entry name" value="WH_DNA-bd_sf"/>
</dbReference>
<evidence type="ECO:0000313" key="3">
    <source>
        <dbReference type="Proteomes" id="UP000545761"/>
    </source>
</evidence>
<protein>
    <submittedName>
        <fullName evidence="2">MarR family transcriptional regulator</fullName>
    </submittedName>
</protein>
<dbReference type="AlphaFoldDB" id="A0A7W0IBQ9"/>